<gene>
    <name evidence="2" type="ORF">LSUB1_G002573</name>
</gene>
<evidence type="ECO:0000313" key="3">
    <source>
        <dbReference type="Proteomes" id="UP000462212"/>
    </source>
</evidence>
<proteinExistence type="predicted"/>
<feature type="region of interest" description="Disordered" evidence="1">
    <location>
        <begin position="388"/>
        <end position="409"/>
    </location>
</feature>
<reference evidence="2 3" key="1">
    <citation type="submission" date="2018-05" db="EMBL/GenBank/DDBJ databases">
        <title>Genome sequencing and assembly of the regulated plant pathogen Lachnellula willkommii and related sister species for the development of diagnostic species identification markers.</title>
        <authorList>
            <person name="Giroux E."/>
            <person name="Bilodeau G."/>
        </authorList>
    </citation>
    <scope>NUCLEOTIDE SEQUENCE [LARGE SCALE GENOMIC DNA]</scope>
    <source>
        <strain evidence="2 3">CBS 197.66</strain>
    </source>
</reference>
<dbReference type="OrthoDB" id="1896086at2759"/>
<organism evidence="2 3">
    <name type="scientific">Lachnellula subtilissima</name>
    <dbReference type="NCBI Taxonomy" id="602034"/>
    <lineage>
        <taxon>Eukaryota</taxon>
        <taxon>Fungi</taxon>
        <taxon>Dikarya</taxon>
        <taxon>Ascomycota</taxon>
        <taxon>Pezizomycotina</taxon>
        <taxon>Leotiomycetes</taxon>
        <taxon>Helotiales</taxon>
        <taxon>Lachnaceae</taxon>
        <taxon>Lachnellula</taxon>
    </lineage>
</organism>
<name>A0A8H8UAB3_9HELO</name>
<evidence type="ECO:0000313" key="2">
    <source>
        <dbReference type="EMBL" id="TVY39833.1"/>
    </source>
</evidence>
<comment type="caution">
    <text evidence="2">The sequence shown here is derived from an EMBL/GenBank/DDBJ whole genome shotgun (WGS) entry which is preliminary data.</text>
</comment>
<keyword evidence="3" id="KW-1185">Reference proteome</keyword>
<feature type="compositionally biased region" description="Low complexity" evidence="1">
    <location>
        <begin position="388"/>
        <end position="400"/>
    </location>
</feature>
<feature type="region of interest" description="Disordered" evidence="1">
    <location>
        <begin position="1"/>
        <end position="23"/>
    </location>
</feature>
<sequence>MSSTGNLCGIGAPGASTTSDTDDSNLVTAKCSDCVTVSGVVVGTVVPSTFTDPTASFLDDTNNKRAQLTAVPRQTLLPRAPKAVPLAEPDPKDQENFMLGIKDSIEFTSGNNIGIFPTERQLQKWTIPLQINGKTVNTPIGVTGVWYPWPNSAQNYKIVGMSGCTAVLIVGNLGFWAGHFWEASKPGNINGGSSFNYRYGNGAGEEVERSVADFKTIAADVLGKPAPADLGSFISLLDLQTSKGDPFGRDNGGGDVYIITKAAGTSAAQQKKQRYQDKISALTTAIRKYVRPNTITVRTYIGDSSTFTGNPAVSPAGVPKTLNGVTIMQYSPYAGKSNKGCPEARARVWEELDTSPAVDRKWASTLAGLKKRDGAACALPSSASSSAAAAPASTKSSTAAEVTTPTKSSTAAIATTRPCYVKEDPDQKQGASCVCSNGHTIPIVTTTNSAGAVDNCPWPTIPPQALTTSKVTNDKQYLYTYTDISKKVIECQTFTKNNFGGAEASFCVGSTAVLYEPPLATMEMGSSKVNVGTTMTGEVLYTSISNALTSLCPTPTSSGAWTSCQTGTVKVGQAAYLESGQPEEGEVTLHVTDAQYNSTDYLNLFINMIAGSANASATGKNCKPLDWSYVTDNVKRDVDGRAVGPPEPVQHKGTSTFCNLNSFLDTQWYDGIQESAQMWFETEFGFAAGELGDFDCVGSVDVVAEVLGAIFDAIFPEFAWLINTGVVLGELACEAAEIFNPTRSKRDIEQDKVDAKLARAWQKEVKKDRKLPMPEHKKRELGIID</sequence>
<dbReference type="Proteomes" id="UP000462212">
    <property type="component" value="Unassembled WGS sequence"/>
</dbReference>
<evidence type="ECO:0000256" key="1">
    <source>
        <dbReference type="SAM" id="MobiDB-lite"/>
    </source>
</evidence>
<dbReference type="AlphaFoldDB" id="A0A8H8UAB3"/>
<protein>
    <submittedName>
        <fullName evidence="2">Uncharacterized protein</fullName>
    </submittedName>
</protein>
<dbReference type="EMBL" id="QGMJ01000208">
    <property type="protein sequence ID" value="TVY39833.1"/>
    <property type="molecule type" value="Genomic_DNA"/>
</dbReference>
<accession>A0A8H8UAB3</accession>